<sequence>MMSDTVTVLTSLSRPLTKTIIKGSAGGIETRTQQNVKFYRGEEFSVSGIRDFAELLEKISPDPRKCVVRGAIAPGTDRERMLRRKFPKSGEQATLIETPRRWILFDVDGVALPSALDPLASPTDTVKLVRAKLPPCFHDVTCWYQYTGSAGIKPGLHIRIGFWLDRSLDEAELKQWLGQKVPEPGKAAKTWFREYPVDPAVFTTVQPIYVAAPIVEAGAQDPLAGRCARSGVIGGTAEIVAVPHIETHPAELAAEGAASAGPIGATFAECLAAIGDHEGGAGCHNALKHCVAVYWRRHGSNASAEKLKRLLLDRVAAAEWNAAHPPSYRRMELERIDTLIDSVRGQQRASEQGEEERRARASCPWPGPGMTLAEAEPALRRSIARFFDQAIPDALIKREAYEEALEEHLATVGPASAELEFGQIDPDSLFAPDVEPEPPDYAQWGIRITPGAGKTHAAIERIVRYVQETGRSVVYAVPTHSKAEEIEADINRLAGETIAATWRGIDREDPSRPGVKLCRRGELVKAVVKSSGSINDVCGSPSRGFCPFRDDCGYRQQADLSPRVWVTTHAALATKPQGSMKDADALIVDEALTLSSAREDDLPLSDFSAPRKEHARVEGWLRRAQAAAERVTPGSYLPREPFEAEGLTEAACAALSAGEAYGYARVAKTFDPRADDDTIQWIIEPVAIANGQVRIRQTFWRTLAELLGGEEPTSARMKLLAGDEQAIRIVTPARPHPDWLRRPILHLDATLNETVVSTWLPRFELMADIRVEQGEGVLVHQIVDQAVSYGRVVPGAGGDKSPEKRSAQENNARRIMRAIEVKAADDRRAGGKTGAIAPKSLEEYMEETWRVWKTRPPNLILNHYGNIRGRNNLEDCAREILISRPEPQAGEVERAVRLEFGRHPSASVGAGFYPDRVVALRSRGNAVVAVEQPYHPDQRADALLGQVRDAEVTQAVHRARPVRRGKDRPLILEIVAGVQIDITVDSTGTFEEWLETSPARLLLARGFWPTSWEGKQAALADLYPTPTAVRRWFEKNPTEMELREGVDQVLAAKGALRPYRDILIRLEGTLQQVGLWSLYRYKIAGSRRSHLVAVDQALHPDGAKAWSDRLGNSLEIFERVGEAIQPPAAESCPPLVLRLPRAPSIASDIFGTDRRDRAAAPFPTAPLHVRTAAGDVRFWPAEDEGRPILARTRLPPRPAGAAEPVLTVESICDHLGISRFALKNHMGKSRFRKLIGADRERAAIQWMTLKVGREQFVSAVRALAEQMREAERA</sequence>
<protein>
    <recommendedName>
        <fullName evidence="4">RepB-like DNA primase domain-containing protein</fullName>
    </recommendedName>
</protein>
<comment type="caution">
    <text evidence="2">The sequence shown here is derived from an EMBL/GenBank/DDBJ whole genome shotgun (WGS) entry which is preliminary data.</text>
</comment>
<dbReference type="EMBL" id="JRPN01000018">
    <property type="protein sequence ID" value="KGT77152.1"/>
    <property type="molecule type" value="Genomic_DNA"/>
</dbReference>
<dbReference type="AlphaFoldDB" id="A0A0A3XRT4"/>
<dbReference type="Proteomes" id="UP000030377">
    <property type="component" value="Unassembled WGS sequence"/>
</dbReference>
<feature type="region of interest" description="Disordered" evidence="1">
    <location>
        <begin position="345"/>
        <end position="367"/>
    </location>
</feature>
<evidence type="ECO:0000256" key="1">
    <source>
        <dbReference type="SAM" id="MobiDB-lite"/>
    </source>
</evidence>
<dbReference type="RefSeq" id="WP_041956775.1">
    <property type="nucleotide sequence ID" value="NZ_JRPN01000018.1"/>
</dbReference>
<accession>A0A0A3XRT4</accession>
<name>A0A0A3XRT4_BRAJP</name>
<dbReference type="Gene3D" id="3.40.50.300">
    <property type="entry name" value="P-loop containing nucleotide triphosphate hydrolases"/>
    <property type="match status" value="1"/>
</dbReference>
<proteinExistence type="predicted"/>
<dbReference type="SUPFAM" id="SSF52540">
    <property type="entry name" value="P-loop containing nucleoside triphosphate hydrolases"/>
    <property type="match status" value="1"/>
</dbReference>
<dbReference type="InterPro" id="IPR027417">
    <property type="entry name" value="P-loop_NTPase"/>
</dbReference>
<gene>
    <name evidence="2" type="ORF">MA20_21305</name>
</gene>
<evidence type="ECO:0008006" key="4">
    <source>
        <dbReference type="Google" id="ProtNLM"/>
    </source>
</evidence>
<reference evidence="2 3" key="1">
    <citation type="submission" date="2014-09" db="EMBL/GenBank/DDBJ databases">
        <title>Draft genome of Bradyrhizobium japonicum Is-34.</title>
        <authorList>
            <person name="Tsurumaru H."/>
            <person name="Yamakawa T."/>
            <person name="Hashimoto S."/>
            <person name="Okizaki K."/>
            <person name="Kanesaki Y."/>
            <person name="Yoshikawa H."/>
            <person name="Yajima S."/>
        </authorList>
    </citation>
    <scope>NUCLEOTIDE SEQUENCE [LARGE SCALE GENOMIC DNA]</scope>
    <source>
        <strain evidence="2 3">Is-34</strain>
    </source>
</reference>
<evidence type="ECO:0000313" key="3">
    <source>
        <dbReference type="Proteomes" id="UP000030377"/>
    </source>
</evidence>
<organism evidence="2 3">
    <name type="scientific">Bradyrhizobium japonicum</name>
    <dbReference type="NCBI Taxonomy" id="375"/>
    <lineage>
        <taxon>Bacteria</taxon>
        <taxon>Pseudomonadati</taxon>
        <taxon>Pseudomonadota</taxon>
        <taxon>Alphaproteobacteria</taxon>
        <taxon>Hyphomicrobiales</taxon>
        <taxon>Nitrobacteraceae</taxon>
        <taxon>Bradyrhizobium</taxon>
    </lineage>
</organism>
<evidence type="ECO:0000313" key="2">
    <source>
        <dbReference type="EMBL" id="KGT77152.1"/>
    </source>
</evidence>